<reference evidence="1 2" key="1">
    <citation type="submission" date="2015-05" db="EMBL/GenBank/DDBJ databases">
        <title>Evolution of Trichinella species and genotypes.</title>
        <authorList>
            <person name="Korhonen P.K."/>
            <person name="Edoardo P."/>
            <person name="Giuseppe L.R."/>
            <person name="Gasser R.B."/>
        </authorList>
    </citation>
    <scope>NUCLEOTIDE SEQUENCE [LARGE SCALE GENOMIC DNA]</scope>
    <source>
        <strain evidence="1">ISS10</strain>
    </source>
</reference>
<evidence type="ECO:0000313" key="2">
    <source>
        <dbReference type="Proteomes" id="UP000054721"/>
    </source>
</evidence>
<dbReference type="AlphaFoldDB" id="A0A0V1KZV3"/>
<name>A0A0V1KZV3_9BILA</name>
<sequence>MKVKTALCTGGCSFSILGFCLFSCNGSNSNNKLRVNVLILEYTVLTDGYVEWILEWTAVAKQ</sequence>
<protein>
    <submittedName>
        <fullName evidence="1">Uncharacterized protein</fullName>
    </submittedName>
</protein>
<keyword evidence="2" id="KW-1185">Reference proteome</keyword>
<organism evidence="1 2">
    <name type="scientific">Trichinella nativa</name>
    <dbReference type="NCBI Taxonomy" id="6335"/>
    <lineage>
        <taxon>Eukaryota</taxon>
        <taxon>Metazoa</taxon>
        <taxon>Ecdysozoa</taxon>
        <taxon>Nematoda</taxon>
        <taxon>Enoplea</taxon>
        <taxon>Dorylaimia</taxon>
        <taxon>Trichinellida</taxon>
        <taxon>Trichinellidae</taxon>
        <taxon>Trichinella</taxon>
    </lineage>
</organism>
<gene>
    <name evidence="1" type="ORF">T02_7525</name>
</gene>
<dbReference type="Proteomes" id="UP000054721">
    <property type="component" value="Unassembled WGS sequence"/>
</dbReference>
<dbReference type="EMBL" id="JYDW01000181">
    <property type="protein sequence ID" value="KRZ52831.1"/>
    <property type="molecule type" value="Genomic_DNA"/>
</dbReference>
<proteinExistence type="predicted"/>
<evidence type="ECO:0000313" key="1">
    <source>
        <dbReference type="EMBL" id="KRZ52831.1"/>
    </source>
</evidence>
<accession>A0A0V1KZV3</accession>
<comment type="caution">
    <text evidence="1">The sequence shown here is derived from an EMBL/GenBank/DDBJ whole genome shotgun (WGS) entry which is preliminary data.</text>
</comment>